<dbReference type="InterPro" id="IPR050583">
    <property type="entry name" value="Mycobacterial_A85_antigen"/>
</dbReference>
<dbReference type="KEGG" id="lyk:FLP23_11550"/>
<dbReference type="RefSeq" id="WP_149325996.1">
    <property type="nucleotide sequence ID" value="NZ_CP043504.1"/>
</dbReference>
<dbReference type="InterPro" id="IPR029058">
    <property type="entry name" value="AB_hydrolase_fold"/>
</dbReference>
<dbReference type="EMBL" id="CP043504">
    <property type="protein sequence ID" value="QEO10580.1"/>
    <property type="molecule type" value="Genomic_DNA"/>
</dbReference>
<gene>
    <name evidence="6" type="ORF">FLP23_11550</name>
</gene>
<keyword evidence="7" id="KW-1185">Reference proteome</keyword>
<dbReference type="PANTHER" id="PTHR48098">
    <property type="entry name" value="ENTEROCHELIN ESTERASE-RELATED"/>
    <property type="match status" value="1"/>
</dbReference>
<evidence type="ECO:0000256" key="2">
    <source>
        <dbReference type="ARBA" id="ARBA00022490"/>
    </source>
</evidence>
<evidence type="ECO:0000256" key="4">
    <source>
        <dbReference type="ARBA" id="ARBA00024201"/>
    </source>
</evidence>
<dbReference type="Pfam" id="PF11806">
    <property type="entry name" value="Enterochelin_N"/>
    <property type="match status" value="1"/>
</dbReference>
<organism evidence="6 7">
    <name type="scientific">Protaetiibacter larvae</name>
    <dbReference type="NCBI Taxonomy" id="2592654"/>
    <lineage>
        <taxon>Bacteria</taxon>
        <taxon>Bacillati</taxon>
        <taxon>Actinomycetota</taxon>
        <taxon>Actinomycetes</taxon>
        <taxon>Micrococcales</taxon>
        <taxon>Microbacteriaceae</taxon>
        <taxon>Protaetiibacter</taxon>
    </lineage>
</organism>
<dbReference type="Proteomes" id="UP000322159">
    <property type="component" value="Chromosome"/>
</dbReference>
<evidence type="ECO:0000256" key="1">
    <source>
        <dbReference type="ARBA" id="ARBA00004496"/>
    </source>
</evidence>
<comment type="subcellular location">
    <subcellularLocation>
        <location evidence="1">Cytoplasm</location>
    </subcellularLocation>
</comment>
<dbReference type="InterPro" id="IPR014756">
    <property type="entry name" value="Ig_E-set"/>
</dbReference>
<name>A0A5C1YAF5_9MICO</name>
<dbReference type="Gene3D" id="3.40.50.1820">
    <property type="entry name" value="alpha/beta hydrolase"/>
    <property type="match status" value="1"/>
</dbReference>
<dbReference type="GO" id="GO:0005975">
    <property type="term" value="P:carbohydrate metabolic process"/>
    <property type="evidence" value="ECO:0007669"/>
    <property type="project" value="UniProtKB-ARBA"/>
</dbReference>
<comment type="similarity">
    <text evidence="4">Belongs to the Fes family.</text>
</comment>
<dbReference type="SUPFAM" id="SSF81296">
    <property type="entry name" value="E set domains"/>
    <property type="match status" value="1"/>
</dbReference>
<keyword evidence="3" id="KW-0378">Hydrolase</keyword>
<sequence>MTARATPLDVDGAPFRVETDAIRALAAGAHPDAVAGGWPAVGGVQRRAGRALREVTFLAEDVPEGHDAMVHLNGLTDGHRTDIRPALLRPVPGTRHRALGYLLPDGLELSYRLVVARELPIDAGRTREGWLRVHRLGRPDPRNPDRIPDPLGETSSVLRMPGSRRHAVWDADAPKLSPGRARTAVTAAGLELTVWEPDADAVGLLVLFDGERWRGIGALDAFARWGGSPRRVVFVPAGTNAQRAAVLPHPARVSALLAHDVLPAVGCTDPASVIVAGQSYGGLAAAAVVATRPDLAATAIVQSGSFHFRPDAPPRPPAGQRGELLDALIGVRVPGRFLIQVGSEERDMVTGAEAFRAAAVAGGAEAGLVRYAGGHDYAWWRTGLFDALDAVDPGSTSPQDVPE</sequence>
<dbReference type="PANTHER" id="PTHR48098:SF3">
    <property type="entry name" value="IRON(III) ENTEROBACTIN ESTERASE"/>
    <property type="match status" value="1"/>
</dbReference>
<dbReference type="SUPFAM" id="SSF53474">
    <property type="entry name" value="alpha/beta-Hydrolases"/>
    <property type="match status" value="1"/>
</dbReference>
<dbReference type="GO" id="GO:0005737">
    <property type="term" value="C:cytoplasm"/>
    <property type="evidence" value="ECO:0007669"/>
    <property type="project" value="UniProtKB-SubCell"/>
</dbReference>
<dbReference type="GO" id="GO:0006826">
    <property type="term" value="P:iron ion transport"/>
    <property type="evidence" value="ECO:0007669"/>
    <property type="project" value="InterPro"/>
</dbReference>
<evidence type="ECO:0000313" key="6">
    <source>
        <dbReference type="EMBL" id="QEO10580.1"/>
    </source>
</evidence>
<reference evidence="6 7" key="1">
    <citation type="submission" date="2019-09" db="EMBL/GenBank/DDBJ databases">
        <title>Genome sequencing of strain KACC 19322.</title>
        <authorList>
            <person name="Heo J."/>
            <person name="Kim S.-J."/>
            <person name="Kim J.-S."/>
            <person name="Hong S.-B."/>
            <person name="Kwon S.-W."/>
        </authorList>
    </citation>
    <scope>NUCLEOTIDE SEQUENCE [LARGE SCALE GENOMIC DNA]</scope>
    <source>
        <strain evidence="6 7">KACC 19322</strain>
    </source>
</reference>
<protein>
    <submittedName>
        <fullName evidence="6">DUF3327 domain-containing protein</fullName>
    </submittedName>
</protein>
<dbReference type="GO" id="GO:0005506">
    <property type="term" value="F:iron ion binding"/>
    <property type="evidence" value="ECO:0007669"/>
    <property type="project" value="InterPro"/>
</dbReference>
<accession>A0A5C1YAF5</accession>
<proteinExistence type="inferred from homology"/>
<dbReference type="GO" id="GO:0008849">
    <property type="term" value="F:enterochelin esterase activity"/>
    <property type="evidence" value="ECO:0007669"/>
    <property type="project" value="InterPro"/>
</dbReference>
<evidence type="ECO:0000259" key="5">
    <source>
        <dbReference type="Pfam" id="PF11806"/>
    </source>
</evidence>
<dbReference type="OrthoDB" id="9775130at2"/>
<dbReference type="Gene3D" id="2.60.40.10">
    <property type="entry name" value="Immunoglobulins"/>
    <property type="match status" value="1"/>
</dbReference>
<dbReference type="AlphaFoldDB" id="A0A5C1YAF5"/>
<evidence type="ECO:0000313" key="7">
    <source>
        <dbReference type="Proteomes" id="UP000322159"/>
    </source>
</evidence>
<evidence type="ECO:0000256" key="3">
    <source>
        <dbReference type="ARBA" id="ARBA00022801"/>
    </source>
</evidence>
<feature type="domain" description="Enterochelin esterase N-terminal" evidence="5">
    <location>
        <begin position="55"/>
        <end position="169"/>
    </location>
</feature>
<dbReference type="InterPro" id="IPR021764">
    <property type="entry name" value="Enterochelin_esterase_N"/>
</dbReference>
<keyword evidence="2" id="KW-0963">Cytoplasm</keyword>
<dbReference type="InterPro" id="IPR013783">
    <property type="entry name" value="Ig-like_fold"/>
</dbReference>